<name>A0A381TTX6_9ZZZZ</name>
<evidence type="ECO:0000259" key="1">
    <source>
        <dbReference type="Pfam" id="PF00561"/>
    </source>
</evidence>
<sequence>MFIGSNCQESTLFRAAYELNVPFPKNIYPKSSFTYCGNRRFHYLEWGDQQNQPIVLLHGLGQQSHSWDLISLSLSDQYRVIAIDARGHGDTDWPEDSDYSPQSHVRDLVCLVNHLRLTDLIIIGHSMGGKTAYIYASEHPNSTKGLTIVDTGPESDTEGVRRIRHFISQPDKFSSFEEFAKHVQSYTGRPLHMVKGSLRHSVRQTQTGTWTWKYDKVIRNPNFYSEDWSSCRLWKALLQITCPTLVIRGENSDIFPNTTYQKMISSMPGATGKLVKNAGHLVQGDNPSGFLEALRPFLDSL</sequence>
<dbReference type="Pfam" id="PF00561">
    <property type="entry name" value="Abhydrolase_1"/>
    <property type="match status" value="1"/>
</dbReference>
<accession>A0A381TTX6</accession>
<feature type="domain" description="AB hydrolase-1" evidence="1">
    <location>
        <begin position="53"/>
        <end position="287"/>
    </location>
</feature>
<dbReference type="InterPro" id="IPR050228">
    <property type="entry name" value="Carboxylesterase_BioH"/>
</dbReference>
<dbReference type="InterPro" id="IPR029058">
    <property type="entry name" value="AB_hydrolase_fold"/>
</dbReference>
<dbReference type="AlphaFoldDB" id="A0A381TTX6"/>
<dbReference type="PANTHER" id="PTHR43194">
    <property type="entry name" value="HYDROLASE ALPHA/BETA FOLD FAMILY"/>
    <property type="match status" value="1"/>
</dbReference>
<gene>
    <name evidence="2" type="ORF">METZ01_LOCUS71775</name>
</gene>
<evidence type="ECO:0000313" key="2">
    <source>
        <dbReference type="EMBL" id="SVA18921.1"/>
    </source>
</evidence>
<dbReference type="PANTHER" id="PTHR43194:SF2">
    <property type="entry name" value="PEROXISOMAL MEMBRANE PROTEIN LPX1"/>
    <property type="match status" value="1"/>
</dbReference>
<proteinExistence type="predicted"/>
<dbReference type="InterPro" id="IPR000073">
    <property type="entry name" value="AB_hydrolase_1"/>
</dbReference>
<dbReference type="EMBL" id="UINC01005078">
    <property type="protein sequence ID" value="SVA18921.1"/>
    <property type="molecule type" value="Genomic_DNA"/>
</dbReference>
<dbReference type="SUPFAM" id="SSF53474">
    <property type="entry name" value="alpha/beta-Hydrolases"/>
    <property type="match status" value="1"/>
</dbReference>
<protein>
    <recommendedName>
        <fullName evidence="1">AB hydrolase-1 domain-containing protein</fullName>
    </recommendedName>
</protein>
<organism evidence="2">
    <name type="scientific">marine metagenome</name>
    <dbReference type="NCBI Taxonomy" id="408172"/>
    <lineage>
        <taxon>unclassified sequences</taxon>
        <taxon>metagenomes</taxon>
        <taxon>ecological metagenomes</taxon>
    </lineage>
</organism>
<dbReference type="PRINTS" id="PR00111">
    <property type="entry name" value="ABHYDROLASE"/>
</dbReference>
<dbReference type="Gene3D" id="3.40.50.1820">
    <property type="entry name" value="alpha/beta hydrolase"/>
    <property type="match status" value="1"/>
</dbReference>
<reference evidence="2" key="1">
    <citation type="submission" date="2018-05" db="EMBL/GenBank/DDBJ databases">
        <authorList>
            <person name="Lanie J.A."/>
            <person name="Ng W.-L."/>
            <person name="Kazmierczak K.M."/>
            <person name="Andrzejewski T.M."/>
            <person name="Davidsen T.M."/>
            <person name="Wayne K.J."/>
            <person name="Tettelin H."/>
            <person name="Glass J.I."/>
            <person name="Rusch D."/>
            <person name="Podicherti R."/>
            <person name="Tsui H.-C.T."/>
            <person name="Winkler M.E."/>
        </authorList>
    </citation>
    <scope>NUCLEOTIDE SEQUENCE</scope>
</reference>